<dbReference type="PANTHER" id="PTHR46268:SF6">
    <property type="entry name" value="UNIVERSAL STRESS PROTEIN UP12"/>
    <property type="match status" value="1"/>
</dbReference>
<proteinExistence type="inferred from homology"/>
<dbReference type="EMBL" id="LT629688">
    <property type="protein sequence ID" value="SDD63638.1"/>
    <property type="molecule type" value="Genomic_DNA"/>
</dbReference>
<keyword evidence="5" id="KW-1185">Reference proteome</keyword>
<dbReference type="InterPro" id="IPR006016">
    <property type="entry name" value="UspA"/>
</dbReference>
<feature type="domain" description="UspA" evidence="3">
    <location>
        <begin position="29"/>
        <end position="166"/>
    </location>
</feature>
<dbReference type="SUPFAM" id="SSF52402">
    <property type="entry name" value="Adenine nucleotide alpha hydrolases-like"/>
    <property type="match status" value="1"/>
</dbReference>
<protein>
    <submittedName>
        <fullName evidence="4">Nucleotide-binding universal stress protein, UspA family</fullName>
    </submittedName>
</protein>
<dbReference type="Proteomes" id="UP000198546">
    <property type="component" value="Chromosome i"/>
</dbReference>
<accession>A0A1G6WCU0</accession>
<feature type="compositionally biased region" description="Basic and acidic residues" evidence="2">
    <location>
        <begin position="1"/>
        <end position="14"/>
    </location>
</feature>
<dbReference type="InterPro" id="IPR014729">
    <property type="entry name" value="Rossmann-like_a/b/a_fold"/>
</dbReference>
<comment type="similarity">
    <text evidence="1">Belongs to the universal stress protein A family.</text>
</comment>
<feature type="region of interest" description="Disordered" evidence="2">
    <location>
        <begin position="1"/>
        <end position="22"/>
    </location>
</feature>
<evidence type="ECO:0000256" key="1">
    <source>
        <dbReference type="ARBA" id="ARBA00008791"/>
    </source>
</evidence>
<evidence type="ECO:0000256" key="2">
    <source>
        <dbReference type="SAM" id="MobiDB-lite"/>
    </source>
</evidence>
<evidence type="ECO:0000313" key="5">
    <source>
        <dbReference type="Proteomes" id="UP000198546"/>
    </source>
</evidence>
<evidence type="ECO:0000259" key="3">
    <source>
        <dbReference type="Pfam" id="PF00582"/>
    </source>
</evidence>
<reference evidence="4 5" key="1">
    <citation type="submission" date="2016-10" db="EMBL/GenBank/DDBJ databases">
        <authorList>
            <person name="de Groot N.N."/>
        </authorList>
    </citation>
    <scope>NUCLEOTIDE SEQUENCE [LARGE SCALE GENOMIC DNA]</scope>
    <source>
        <strain evidence="4 5">MON 2.2</strain>
    </source>
</reference>
<dbReference type="CDD" id="cd00293">
    <property type="entry name" value="USP-like"/>
    <property type="match status" value="1"/>
</dbReference>
<dbReference type="Gene3D" id="3.40.50.620">
    <property type="entry name" value="HUPs"/>
    <property type="match status" value="1"/>
</dbReference>
<evidence type="ECO:0000313" key="4">
    <source>
        <dbReference type="EMBL" id="SDD63638.1"/>
    </source>
</evidence>
<dbReference type="AlphaFoldDB" id="A0A1G6WCU0"/>
<organism evidence="4 5">
    <name type="scientific">Auraticoccus monumenti</name>
    <dbReference type="NCBI Taxonomy" id="675864"/>
    <lineage>
        <taxon>Bacteria</taxon>
        <taxon>Bacillati</taxon>
        <taxon>Actinomycetota</taxon>
        <taxon>Actinomycetes</taxon>
        <taxon>Propionibacteriales</taxon>
        <taxon>Propionibacteriaceae</taxon>
        <taxon>Auraticoccus</taxon>
    </lineage>
</organism>
<dbReference type="PANTHER" id="PTHR46268">
    <property type="entry name" value="STRESS RESPONSE PROTEIN NHAX"/>
    <property type="match status" value="1"/>
</dbReference>
<dbReference type="STRING" id="675864.SAMN04489747_1408"/>
<dbReference type="PRINTS" id="PR01438">
    <property type="entry name" value="UNVRSLSTRESS"/>
</dbReference>
<dbReference type="Pfam" id="PF00582">
    <property type="entry name" value="Usp"/>
    <property type="match status" value="1"/>
</dbReference>
<sequence length="169" mass="17674">MAQRGGVDHERAFPEPDDDDIEPAPAAAVVVGHDGSAEADHALETALEVASGLGAPLTVVRAWSMVTAPRPAGWTFGYVPSADEFAGAVLAELESDAEPLVSRFPDVTVSHRAHHAGPARALIESSRDVRMLVVGSRGLGGFRGMVLGSTSDKCVRYAHCPVLVTRLPG</sequence>
<dbReference type="InterPro" id="IPR006015">
    <property type="entry name" value="Universal_stress_UspA"/>
</dbReference>
<gene>
    <name evidence="4" type="ORF">SAMN04489747_1408</name>
</gene>
<name>A0A1G6WCU0_9ACTN</name>